<dbReference type="InterPro" id="IPR052349">
    <property type="entry name" value="Metallo-hydrolase_Enzymes"/>
</dbReference>
<proteinExistence type="predicted"/>
<dbReference type="eggNOG" id="ENOG502RYNQ">
    <property type="taxonomic scope" value="Eukaryota"/>
</dbReference>
<dbReference type="InParanoid" id="S8EQM6"/>
<dbReference type="AlphaFoldDB" id="S8EQM6"/>
<name>S8EQM6_FOMSC</name>
<protein>
    <recommendedName>
        <fullName evidence="3">Amidohydrolase-related domain-containing protein</fullName>
    </recommendedName>
</protein>
<keyword evidence="2" id="KW-1185">Reference proteome</keyword>
<dbReference type="Proteomes" id="UP000015241">
    <property type="component" value="Unassembled WGS sequence"/>
</dbReference>
<dbReference type="Gene3D" id="3.20.20.140">
    <property type="entry name" value="Metal-dependent hydrolases"/>
    <property type="match status" value="1"/>
</dbReference>
<evidence type="ECO:0008006" key="3">
    <source>
        <dbReference type="Google" id="ProtNLM"/>
    </source>
</evidence>
<dbReference type="EMBL" id="KE504124">
    <property type="protein sequence ID" value="EPT05239.1"/>
    <property type="molecule type" value="Genomic_DNA"/>
</dbReference>
<dbReference type="InterPro" id="IPR032466">
    <property type="entry name" value="Metal_Hydrolase"/>
</dbReference>
<accession>S8EQM6</accession>
<dbReference type="PANTHER" id="PTHR32027">
    <property type="entry name" value="CYTOSINE DEAMINASE"/>
    <property type="match status" value="1"/>
</dbReference>
<evidence type="ECO:0000313" key="2">
    <source>
        <dbReference type="Proteomes" id="UP000015241"/>
    </source>
</evidence>
<dbReference type="SUPFAM" id="SSF51556">
    <property type="entry name" value="Metallo-dependent hydrolases"/>
    <property type="match status" value="1"/>
</dbReference>
<organism evidence="1 2">
    <name type="scientific">Fomitopsis schrenkii</name>
    <name type="common">Brown rot fungus</name>
    <dbReference type="NCBI Taxonomy" id="2126942"/>
    <lineage>
        <taxon>Eukaryota</taxon>
        <taxon>Fungi</taxon>
        <taxon>Dikarya</taxon>
        <taxon>Basidiomycota</taxon>
        <taxon>Agaricomycotina</taxon>
        <taxon>Agaricomycetes</taxon>
        <taxon>Polyporales</taxon>
        <taxon>Fomitopsis</taxon>
    </lineage>
</organism>
<dbReference type="OrthoDB" id="10266980at2759"/>
<reference evidence="1 2" key="1">
    <citation type="journal article" date="2012" name="Science">
        <title>The Paleozoic origin of enzymatic lignin decomposition reconstructed from 31 fungal genomes.</title>
        <authorList>
            <person name="Floudas D."/>
            <person name="Binder M."/>
            <person name="Riley R."/>
            <person name="Barry K."/>
            <person name="Blanchette R.A."/>
            <person name="Henrissat B."/>
            <person name="Martinez A.T."/>
            <person name="Otillar R."/>
            <person name="Spatafora J.W."/>
            <person name="Yadav J.S."/>
            <person name="Aerts A."/>
            <person name="Benoit I."/>
            <person name="Boyd A."/>
            <person name="Carlson A."/>
            <person name="Copeland A."/>
            <person name="Coutinho P.M."/>
            <person name="de Vries R.P."/>
            <person name="Ferreira P."/>
            <person name="Findley K."/>
            <person name="Foster B."/>
            <person name="Gaskell J."/>
            <person name="Glotzer D."/>
            <person name="Gorecki P."/>
            <person name="Heitman J."/>
            <person name="Hesse C."/>
            <person name="Hori C."/>
            <person name="Igarashi K."/>
            <person name="Jurgens J.A."/>
            <person name="Kallen N."/>
            <person name="Kersten P."/>
            <person name="Kohler A."/>
            <person name="Kuees U."/>
            <person name="Kumar T.K.A."/>
            <person name="Kuo A."/>
            <person name="LaButti K."/>
            <person name="Larrondo L.F."/>
            <person name="Lindquist E."/>
            <person name="Ling A."/>
            <person name="Lombard V."/>
            <person name="Lucas S."/>
            <person name="Lundell T."/>
            <person name="Martin R."/>
            <person name="McLaughlin D.J."/>
            <person name="Morgenstern I."/>
            <person name="Morin E."/>
            <person name="Murat C."/>
            <person name="Nagy L.G."/>
            <person name="Nolan M."/>
            <person name="Ohm R.A."/>
            <person name="Patyshakuliyeva A."/>
            <person name="Rokas A."/>
            <person name="Ruiz-Duenas F.J."/>
            <person name="Sabat G."/>
            <person name="Salamov A."/>
            <person name="Samejima M."/>
            <person name="Schmutz J."/>
            <person name="Slot J.C."/>
            <person name="St John F."/>
            <person name="Stenlid J."/>
            <person name="Sun H."/>
            <person name="Sun S."/>
            <person name="Syed K."/>
            <person name="Tsang A."/>
            <person name="Wiebenga A."/>
            <person name="Young D."/>
            <person name="Pisabarro A."/>
            <person name="Eastwood D.C."/>
            <person name="Martin F."/>
            <person name="Cullen D."/>
            <person name="Grigoriev I.V."/>
            <person name="Hibbett D.S."/>
        </authorList>
    </citation>
    <scope>NUCLEOTIDE SEQUENCE</scope>
    <source>
        <strain evidence="2">FP-58527</strain>
    </source>
</reference>
<evidence type="ECO:0000313" key="1">
    <source>
        <dbReference type="EMBL" id="EPT05239.1"/>
    </source>
</evidence>
<dbReference type="GO" id="GO:0016814">
    <property type="term" value="F:hydrolase activity, acting on carbon-nitrogen (but not peptide) bonds, in cyclic amidines"/>
    <property type="evidence" value="ECO:0007669"/>
    <property type="project" value="TreeGrafter"/>
</dbReference>
<dbReference type="STRING" id="743788.S8EQM6"/>
<gene>
    <name evidence="1" type="ORF">FOMPIDRAFT_125332</name>
</gene>
<dbReference type="HOGENOM" id="CLU_031758_1_0_1"/>
<dbReference type="PANTHER" id="PTHR32027:SF0">
    <property type="entry name" value="CYTOSINE DEAMINASE"/>
    <property type="match status" value="1"/>
</dbReference>
<sequence length="388" mass="42878">MPLRRLCHAHIHLDKCYLLSQCDDLQTGDFAEALRVTAKAKAAFPSRLRDLYDRGKRFIIESVQCGVTAMRAHVEVDKTVHTCCLDTGLKLKDEFRAICDVQICVFAQDPLFDHEADEHPGENYNLLREAVTREGVQAVGSAPYVEPTTEQARRNIDLVLQMAYAQKLHADFHLDYNLDASTEPLIWYLLQQVRQRKKTGEWHDGAHVCVGHATRLSLFSTEEWARYHAMVEGDELPVTLVGLPPSDMYMMGRGLPGRPRATLNVPRLAKEYGVGVGMAVNNVENAFTPQGVVDPLALCPLGVAVFQDGTEMGCRTLIEAVTITARVAIAARGPTSLTPIAGDPADFVLLHENDSVSSAALNPSYARTVIKDGQIVAARHADKWIQIV</sequence>